<evidence type="ECO:0008006" key="3">
    <source>
        <dbReference type="Google" id="ProtNLM"/>
    </source>
</evidence>
<protein>
    <recommendedName>
        <fullName evidence="3">Lipoprotein</fullName>
    </recommendedName>
</protein>
<dbReference type="Proteomes" id="UP000257136">
    <property type="component" value="Unassembled WGS sequence"/>
</dbReference>
<keyword evidence="2" id="KW-1185">Reference proteome</keyword>
<accession>A0A3E0DVA5</accession>
<reference evidence="1 2" key="1">
    <citation type="submission" date="2018-08" db="EMBL/GenBank/DDBJ databases">
        <title>Genomic Encyclopedia of Archaeal and Bacterial Type Strains, Phase II (KMG-II): from individual species to whole genera.</title>
        <authorList>
            <person name="Goeker M."/>
        </authorList>
    </citation>
    <scope>NUCLEOTIDE SEQUENCE [LARGE SCALE GENOMIC DNA]</scope>
    <source>
        <strain evidence="1 2">DSM 100880</strain>
    </source>
</reference>
<dbReference type="RefSeq" id="WP_115815312.1">
    <property type="nucleotide sequence ID" value="NZ_QUNI01000037.1"/>
</dbReference>
<dbReference type="OrthoDB" id="1441966at2"/>
<dbReference type="PROSITE" id="PS51257">
    <property type="entry name" value="PROKAR_LIPOPROTEIN"/>
    <property type="match status" value="1"/>
</dbReference>
<evidence type="ECO:0000313" key="2">
    <source>
        <dbReference type="Proteomes" id="UP000257136"/>
    </source>
</evidence>
<comment type="caution">
    <text evidence="1">The sequence shown here is derived from an EMBL/GenBank/DDBJ whole genome shotgun (WGS) entry which is preliminary data.</text>
</comment>
<proteinExistence type="predicted"/>
<evidence type="ECO:0000313" key="1">
    <source>
        <dbReference type="EMBL" id="REG88538.1"/>
    </source>
</evidence>
<dbReference type="EMBL" id="QUNI01000037">
    <property type="protein sequence ID" value="REG88538.1"/>
    <property type="molecule type" value="Genomic_DNA"/>
</dbReference>
<gene>
    <name evidence="1" type="ORF">C8P67_1373</name>
</gene>
<organism evidence="1 2">
    <name type="scientific">Flavobacterium aquicola</name>
    <dbReference type="NCBI Taxonomy" id="1682742"/>
    <lineage>
        <taxon>Bacteria</taxon>
        <taxon>Pseudomonadati</taxon>
        <taxon>Bacteroidota</taxon>
        <taxon>Flavobacteriia</taxon>
        <taxon>Flavobacteriales</taxon>
        <taxon>Flavobacteriaceae</taxon>
        <taxon>Flavobacterium</taxon>
    </lineage>
</organism>
<dbReference type="AlphaFoldDB" id="A0A3E0DVA5"/>
<sequence length="186" mass="21568">MKKYNLIIFGFLICILFSGCNSQKESEDVYNQKANEIIIQIIKESSCNCLLEIPKESLIETSIAENPSFDIRSFLISELRTDNNTNLDSLASFSKFFRLNLKALEKNNIKIVTLENLKSVKNGKGNEILKMCSKGIICIRKPIFDKTFQRAVIDYSFALTCGRVLPFPIYEFKNQKWNRVERKNYR</sequence>
<name>A0A3E0DVA5_9FLAO</name>